<evidence type="ECO:0000256" key="2">
    <source>
        <dbReference type="ARBA" id="ARBA00022448"/>
    </source>
</evidence>
<feature type="transmembrane region" description="Helical" evidence="7">
    <location>
        <begin position="6"/>
        <end position="27"/>
    </location>
</feature>
<feature type="non-terminal residue" evidence="8">
    <location>
        <position position="1"/>
    </location>
</feature>
<keyword evidence="2" id="KW-0813">Transport</keyword>
<evidence type="ECO:0000256" key="6">
    <source>
        <dbReference type="ARBA" id="ARBA00023136"/>
    </source>
</evidence>
<feature type="transmembrane region" description="Helical" evidence="7">
    <location>
        <begin position="76"/>
        <end position="95"/>
    </location>
</feature>
<dbReference type="PANTHER" id="PTHR23513:SF9">
    <property type="entry name" value="ENTEROBACTIN EXPORTER ENTS"/>
    <property type="match status" value="1"/>
</dbReference>
<evidence type="ECO:0000256" key="4">
    <source>
        <dbReference type="ARBA" id="ARBA00022692"/>
    </source>
</evidence>
<accession>A0A5C9A8C8</accession>
<comment type="caution">
    <text evidence="8">The sequence shown here is derived from an EMBL/GenBank/DDBJ whole genome shotgun (WGS) entry which is preliminary data.</text>
</comment>
<dbReference type="GO" id="GO:0005886">
    <property type="term" value="C:plasma membrane"/>
    <property type="evidence" value="ECO:0007669"/>
    <property type="project" value="UniProtKB-SubCell"/>
</dbReference>
<name>A0A5C9A8C8_ECOLX</name>
<proteinExistence type="predicted"/>
<evidence type="ECO:0000256" key="1">
    <source>
        <dbReference type="ARBA" id="ARBA00004651"/>
    </source>
</evidence>
<evidence type="ECO:0000313" key="8">
    <source>
        <dbReference type="EMBL" id="TXS96998.1"/>
    </source>
</evidence>
<sequence>FGLMPMWILGVVCLALFGWLSAVSSLLQYTMLQTQTPEAMLGRINGLWTAQNVTGDAIGAALLGGLGAMMTPVASASASGFGLLIIGVLLLLVLVELRHFRQTPPQVTASDS</sequence>
<protein>
    <submittedName>
        <fullName evidence="8">MFS transporter</fullName>
    </submittedName>
</protein>
<dbReference type="Proteomes" id="UP000321461">
    <property type="component" value="Unassembled WGS sequence"/>
</dbReference>
<dbReference type="SUPFAM" id="SSF103473">
    <property type="entry name" value="MFS general substrate transporter"/>
    <property type="match status" value="1"/>
</dbReference>
<dbReference type="InterPro" id="IPR036259">
    <property type="entry name" value="MFS_trans_sf"/>
</dbReference>
<feature type="transmembrane region" description="Helical" evidence="7">
    <location>
        <begin position="47"/>
        <end position="70"/>
    </location>
</feature>
<keyword evidence="6 7" id="KW-0472">Membrane</keyword>
<evidence type="ECO:0000256" key="5">
    <source>
        <dbReference type="ARBA" id="ARBA00022989"/>
    </source>
</evidence>
<comment type="subcellular location">
    <subcellularLocation>
        <location evidence="1">Cell membrane</location>
        <topology evidence="1">Multi-pass membrane protein</topology>
    </subcellularLocation>
</comment>
<keyword evidence="4 7" id="KW-0812">Transmembrane</keyword>
<dbReference type="EMBL" id="VSBS01002401">
    <property type="protein sequence ID" value="TXS96998.1"/>
    <property type="molecule type" value="Genomic_DNA"/>
</dbReference>
<evidence type="ECO:0000256" key="3">
    <source>
        <dbReference type="ARBA" id="ARBA00022475"/>
    </source>
</evidence>
<keyword evidence="3" id="KW-1003">Cell membrane</keyword>
<keyword evidence="5 7" id="KW-1133">Transmembrane helix</keyword>
<evidence type="ECO:0000256" key="7">
    <source>
        <dbReference type="SAM" id="Phobius"/>
    </source>
</evidence>
<organism evidence="8 9">
    <name type="scientific">Escherichia coli</name>
    <dbReference type="NCBI Taxonomy" id="562"/>
    <lineage>
        <taxon>Bacteria</taxon>
        <taxon>Pseudomonadati</taxon>
        <taxon>Pseudomonadota</taxon>
        <taxon>Gammaproteobacteria</taxon>
        <taxon>Enterobacterales</taxon>
        <taxon>Enterobacteriaceae</taxon>
        <taxon>Escherichia</taxon>
    </lineage>
</organism>
<gene>
    <name evidence="8" type="ORF">FWK02_35550</name>
</gene>
<reference evidence="8 9" key="1">
    <citation type="submission" date="2019-08" db="EMBL/GenBank/DDBJ databases">
        <title>Whole genome analysis of cultivated E. coli strains isolated from CD patients and healthy donors.</title>
        <authorList>
            <person name="Siniagina M.N."/>
            <person name="Markelova M.I."/>
            <person name="Laikov A.V."/>
            <person name="Boulygina E.A."/>
            <person name="Khusnutdinova D.R."/>
            <person name="Kharchenko A."/>
            <person name="Grigoryeva T.V."/>
        </authorList>
    </citation>
    <scope>NUCLEOTIDE SEQUENCE [LARGE SCALE GENOMIC DNA]</scope>
    <source>
        <strain evidence="8 9">3_77_5</strain>
    </source>
</reference>
<dbReference type="AlphaFoldDB" id="A0A5C9A8C8"/>
<dbReference type="PANTHER" id="PTHR23513">
    <property type="entry name" value="INTEGRAL MEMBRANE EFFLUX PROTEIN-RELATED"/>
    <property type="match status" value="1"/>
</dbReference>
<evidence type="ECO:0000313" key="9">
    <source>
        <dbReference type="Proteomes" id="UP000321461"/>
    </source>
</evidence>